<dbReference type="PANTHER" id="PTHR43270:SF8">
    <property type="entry name" value="DI- AND TRIPEPTIDASE DUG2-RELATED"/>
    <property type="match status" value="1"/>
</dbReference>
<evidence type="ECO:0000313" key="11">
    <source>
        <dbReference type="Proteomes" id="UP000242474"/>
    </source>
</evidence>
<dbReference type="STRING" id="763665.A0A2G5BHQ7"/>
<dbReference type="InterPro" id="IPR011650">
    <property type="entry name" value="Peptidase_M20_dimer"/>
</dbReference>
<dbReference type="InterPro" id="IPR051458">
    <property type="entry name" value="Cyt/Met_Dipeptidase"/>
</dbReference>
<dbReference type="InterPro" id="IPR015943">
    <property type="entry name" value="WD40/YVTN_repeat-like_dom_sf"/>
</dbReference>
<dbReference type="Pfam" id="PF00400">
    <property type="entry name" value="WD40"/>
    <property type="match status" value="2"/>
</dbReference>
<reference evidence="10 11" key="1">
    <citation type="journal article" date="2015" name="Genome Biol. Evol.">
        <title>Phylogenomic analyses indicate that early fungi evolved digesting cell walls of algal ancestors of land plants.</title>
        <authorList>
            <person name="Chang Y."/>
            <person name="Wang S."/>
            <person name="Sekimoto S."/>
            <person name="Aerts A.L."/>
            <person name="Choi C."/>
            <person name="Clum A."/>
            <person name="LaButti K.M."/>
            <person name="Lindquist E.A."/>
            <person name="Yee Ngan C."/>
            <person name="Ohm R.A."/>
            <person name="Salamov A.A."/>
            <person name="Grigoriev I.V."/>
            <person name="Spatafora J.W."/>
            <person name="Berbee M.L."/>
        </authorList>
    </citation>
    <scope>NUCLEOTIDE SEQUENCE [LARGE SCALE GENOMIC DNA]</scope>
    <source>
        <strain evidence="10 11">NRRL 1564</strain>
    </source>
</reference>
<dbReference type="PIRSF" id="PIRSF037237">
    <property type="entry name" value="Peptidase_WD_repeats_DUG2"/>
    <property type="match status" value="1"/>
</dbReference>
<evidence type="ECO:0000256" key="2">
    <source>
        <dbReference type="ARBA" id="ARBA00022574"/>
    </source>
</evidence>
<feature type="compositionally biased region" description="Polar residues" evidence="8">
    <location>
        <begin position="68"/>
        <end position="92"/>
    </location>
</feature>
<comment type="similarity">
    <text evidence="1">Belongs to the peptidase M20A family.</text>
</comment>
<dbReference type="GO" id="GO:0008233">
    <property type="term" value="F:peptidase activity"/>
    <property type="evidence" value="ECO:0007669"/>
    <property type="project" value="UniProtKB-KW"/>
</dbReference>
<accession>A0A2G5BHQ7</accession>
<keyword evidence="6" id="KW-0378">Hydrolase</keyword>
<dbReference type="InterPro" id="IPR019775">
    <property type="entry name" value="WD40_repeat_CS"/>
</dbReference>
<protein>
    <submittedName>
        <fullName evidence="10">Zn-dependent exopeptidase</fullName>
    </submittedName>
</protein>
<evidence type="ECO:0000256" key="7">
    <source>
        <dbReference type="PROSITE-ProRule" id="PRU00221"/>
    </source>
</evidence>
<keyword evidence="5" id="KW-0677">Repeat</keyword>
<feature type="repeat" description="WD" evidence="7">
    <location>
        <begin position="219"/>
        <end position="260"/>
    </location>
</feature>
<feature type="region of interest" description="Disordered" evidence="8">
    <location>
        <begin position="62"/>
        <end position="140"/>
    </location>
</feature>
<dbReference type="PROSITE" id="PS50082">
    <property type="entry name" value="WD_REPEATS_2"/>
    <property type="match status" value="2"/>
</dbReference>
<keyword evidence="2 7" id="KW-0853">WD repeat</keyword>
<feature type="repeat" description="WD" evidence="7">
    <location>
        <begin position="472"/>
        <end position="485"/>
    </location>
</feature>
<evidence type="ECO:0000256" key="3">
    <source>
        <dbReference type="ARBA" id="ARBA00022670"/>
    </source>
</evidence>
<dbReference type="Pfam" id="PF07687">
    <property type="entry name" value="M20_dimer"/>
    <property type="match status" value="1"/>
</dbReference>
<dbReference type="InterPro" id="IPR001680">
    <property type="entry name" value="WD40_rpt"/>
</dbReference>
<dbReference type="OrthoDB" id="7832001at2759"/>
<dbReference type="EMBL" id="KZ303490">
    <property type="protein sequence ID" value="PIA18512.1"/>
    <property type="molecule type" value="Genomic_DNA"/>
</dbReference>
<evidence type="ECO:0000259" key="9">
    <source>
        <dbReference type="Pfam" id="PF07687"/>
    </source>
</evidence>
<dbReference type="Proteomes" id="UP000242474">
    <property type="component" value="Unassembled WGS sequence"/>
</dbReference>
<dbReference type="Gene3D" id="3.30.70.360">
    <property type="match status" value="1"/>
</dbReference>
<keyword evidence="11" id="KW-1185">Reference proteome</keyword>
<organism evidence="10 11">
    <name type="scientific">Coemansia reversa (strain ATCC 12441 / NRRL 1564)</name>
    <dbReference type="NCBI Taxonomy" id="763665"/>
    <lineage>
        <taxon>Eukaryota</taxon>
        <taxon>Fungi</taxon>
        <taxon>Fungi incertae sedis</taxon>
        <taxon>Zoopagomycota</taxon>
        <taxon>Kickxellomycotina</taxon>
        <taxon>Kickxellomycetes</taxon>
        <taxon>Kickxellales</taxon>
        <taxon>Kickxellaceae</taxon>
        <taxon>Coemansia</taxon>
    </lineage>
</organism>
<dbReference type="InterPro" id="IPR002933">
    <property type="entry name" value="Peptidase_M20"/>
</dbReference>
<feature type="compositionally biased region" description="Polar residues" evidence="8">
    <location>
        <begin position="115"/>
        <end position="140"/>
    </location>
</feature>
<dbReference type="AlphaFoldDB" id="A0A2G5BHQ7"/>
<proteinExistence type="inferred from homology"/>
<dbReference type="InterPro" id="IPR036322">
    <property type="entry name" value="WD40_repeat_dom_sf"/>
</dbReference>
<keyword evidence="3" id="KW-0645">Protease</keyword>
<evidence type="ECO:0000256" key="5">
    <source>
        <dbReference type="ARBA" id="ARBA00022737"/>
    </source>
</evidence>
<dbReference type="GO" id="GO:0006751">
    <property type="term" value="P:glutathione catabolic process"/>
    <property type="evidence" value="ECO:0007669"/>
    <property type="project" value="InterPro"/>
</dbReference>
<feature type="domain" description="Peptidase M20 dimerisation" evidence="9">
    <location>
        <begin position="768"/>
        <end position="958"/>
    </location>
</feature>
<dbReference type="GO" id="GO:0006508">
    <property type="term" value="P:proteolysis"/>
    <property type="evidence" value="ECO:0007669"/>
    <property type="project" value="UniProtKB-KW"/>
</dbReference>
<dbReference type="PROSITE" id="PS50294">
    <property type="entry name" value="WD_REPEATS_REGION"/>
    <property type="match status" value="1"/>
</dbReference>
<evidence type="ECO:0000313" key="10">
    <source>
        <dbReference type="EMBL" id="PIA18512.1"/>
    </source>
</evidence>
<dbReference type="PROSITE" id="PS00678">
    <property type="entry name" value="WD_REPEATS_1"/>
    <property type="match status" value="1"/>
</dbReference>
<dbReference type="InterPro" id="IPR017149">
    <property type="entry name" value="GSH_degradosome_Dug2"/>
</dbReference>
<name>A0A2G5BHQ7_COERN</name>
<dbReference type="Gene3D" id="2.130.10.10">
    <property type="entry name" value="YVTN repeat-like/Quinoprotein amine dehydrogenase"/>
    <property type="match status" value="2"/>
</dbReference>
<dbReference type="SMART" id="SM00320">
    <property type="entry name" value="WD40"/>
    <property type="match status" value="7"/>
</dbReference>
<dbReference type="PRINTS" id="PR00320">
    <property type="entry name" value="GPROTEINBRPT"/>
</dbReference>
<dbReference type="GO" id="GO:0046872">
    <property type="term" value="F:metal ion binding"/>
    <property type="evidence" value="ECO:0007669"/>
    <property type="project" value="UniProtKB-KW"/>
</dbReference>
<feature type="compositionally biased region" description="Low complexity" evidence="8">
    <location>
        <begin position="98"/>
        <end position="109"/>
    </location>
</feature>
<dbReference type="SUPFAM" id="SSF53187">
    <property type="entry name" value="Zn-dependent exopeptidases"/>
    <property type="match status" value="1"/>
</dbReference>
<evidence type="ECO:0000256" key="6">
    <source>
        <dbReference type="ARBA" id="ARBA00022801"/>
    </source>
</evidence>
<dbReference type="PANTHER" id="PTHR43270">
    <property type="entry name" value="BETA-ALA-HIS DIPEPTIDASE"/>
    <property type="match status" value="1"/>
</dbReference>
<keyword evidence="4" id="KW-0479">Metal-binding</keyword>
<dbReference type="Gene3D" id="3.40.630.10">
    <property type="entry name" value="Zn peptidases"/>
    <property type="match status" value="1"/>
</dbReference>
<evidence type="ECO:0000256" key="1">
    <source>
        <dbReference type="ARBA" id="ARBA00006247"/>
    </source>
</evidence>
<dbReference type="Pfam" id="PF01546">
    <property type="entry name" value="Peptidase_M20"/>
    <property type="match status" value="1"/>
</dbReference>
<evidence type="ECO:0000256" key="8">
    <source>
        <dbReference type="SAM" id="MobiDB-lite"/>
    </source>
</evidence>
<gene>
    <name evidence="10" type="ORF">COEREDRAFT_96175</name>
</gene>
<dbReference type="SUPFAM" id="SSF50978">
    <property type="entry name" value="WD40 repeat-like"/>
    <property type="match status" value="1"/>
</dbReference>
<evidence type="ECO:0000256" key="4">
    <source>
        <dbReference type="ARBA" id="ARBA00022723"/>
    </source>
</evidence>
<dbReference type="InterPro" id="IPR020472">
    <property type="entry name" value="WD40_PAC1"/>
</dbReference>
<sequence>MDQAECKRQGQESEYPRLSGFHYIFEQDPIEHASNRQLSNHFIASAVIVFAIVKHTVATKGNVRHTTKTSPMSSAPISPPVQRQKSTQSLAHSVNAKLQQLQLHQQQQQGRLPQRTPSQSSIHSNASPQNGAQTPLQSYSIASPSPLNQIGQVRCLQTLSQVLDSTHSALEAAEGERDDDKGNGSVLSLALDDEHVFSGSQRGHIYVWSRETFRLEHILYGHTAGCLAMAVDETRGVLYSGGGDGKVRAWDVHTLKCLYVVYAGVNSGSILSLVYSRTYDVLVLGCQNTSIQIFDIANKDSLSREERLEEIATRHSGFFDSAKPASESTGQTSEPAEESYVVFADNITPHAHSGYVYSILLSSLSGNSTSGVDEEDILFSAASDGDIKLWRPNGATLENIGSLDRSAMADSYGGEDEDVCIHSLAVNGGLLFAGLQSGAIEVWDLETRQRIRVLAGTSSANVFSLMVHSHCLYAGAADGTIRVWDADLQSLGWISCGNDSVLALTAPKDDDLLIGGTEDGAISFWDTSAISVSLSDTTAPSTLNLYSLSKDNNNFQQPQVAPFHEQGTQSRRHRGRRMLQALGQWIQLKSVSGVPELQSECRRAARFLKDLMRQLGAADARLISSMPSSNPLVYGRFDASLPAANTQPLAQRPTIFIYGHYDVMPAGDEALWRTDPFEMVGRNGYLYGRGVSDDKGPVLAALFAISEMAASGQLPMTVVFCIEGEEENRSVGLHETIEEHRDLFGVPQLILLSLSYWLGESTPCLTYGMRGSIAANMRIESTRKADVHSGVWGGAVNEPLISLSYILSHLSDPSGRIQIPGFHDGVRPVSEKEETAMRDLVQWIIDKEAHAPLVTRTVLSPISADPVDLELGSGNLEHSLSPEDLDRRAKADLYNQLMQRWRFPTLTVHHMDVSTVAARSNTTLVPAAAQASLSVRVVPDQSLEDIAEKLRTYIKHLFDNIKAQRRQSVAEGQALLDDLKLHLDVQPNAQWWLADPETPVYKAAAKAIHDEWHDSLGDVDGNDSKAHVPLLIREGGSIAAIPWLESFFAPHAVAVNLPMGQSSDNAHLDNERISLVNLMRGRQVIQRLVKDIDQVLQPTNLA</sequence>